<keyword evidence="8" id="KW-1185">Reference proteome</keyword>
<dbReference type="InterPro" id="IPR056536">
    <property type="entry name" value="TPR_NUP160_C"/>
</dbReference>
<dbReference type="Proteomes" id="UP000037035">
    <property type="component" value="Unassembled WGS sequence"/>
</dbReference>
<comment type="subcellular location">
    <subcellularLocation>
        <location evidence="1">Nucleus</location>
    </subcellularLocation>
</comment>
<dbReference type="STRING" id="27349.A0A0L6VTC4"/>
<keyword evidence="3" id="KW-0539">Nucleus</keyword>
<dbReference type="EMBL" id="LAVV01001032">
    <property type="protein sequence ID" value="KNZ63852.1"/>
    <property type="molecule type" value="Genomic_DNA"/>
</dbReference>
<name>A0A0L6VTC4_9BASI</name>
<dbReference type="InterPro" id="IPR056535">
    <property type="entry name" value="TPR_NUP160_M"/>
</dbReference>
<dbReference type="Pfam" id="PF23354">
    <property type="entry name" value="TPR_NUP160_120_M"/>
    <property type="match status" value="1"/>
</dbReference>
<evidence type="ECO:0000256" key="1">
    <source>
        <dbReference type="ARBA" id="ARBA00004123"/>
    </source>
</evidence>
<dbReference type="VEuPathDB" id="FungiDB:VP01_1092g1"/>
<accession>A0A0L6VTC4</accession>
<evidence type="ECO:0000259" key="6">
    <source>
        <dbReference type="Pfam" id="PF23354"/>
    </source>
</evidence>
<reference evidence="7 8" key="1">
    <citation type="submission" date="2015-08" db="EMBL/GenBank/DDBJ databases">
        <title>Next Generation Sequencing and Analysis of the Genome of Puccinia sorghi L Schw, the Causal Agent of Maize Common Rust.</title>
        <authorList>
            <person name="Rochi L."/>
            <person name="Burguener G."/>
            <person name="Darino M."/>
            <person name="Turjanski A."/>
            <person name="Kreff E."/>
            <person name="Dieguez M.J."/>
            <person name="Sacco F."/>
        </authorList>
    </citation>
    <scope>NUCLEOTIDE SEQUENCE [LARGE SCALE GENOMIC DNA]</scope>
    <source>
        <strain evidence="7 8">RO10H11247</strain>
    </source>
</reference>
<evidence type="ECO:0000256" key="3">
    <source>
        <dbReference type="ARBA" id="ARBA00023242"/>
    </source>
</evidence>
<evidence type="ECO:0000313" key="8">
    <source>
        <dbReference type="Proteomes" id="UP000037035"/>
    </source>
</evidence>
<feature type="domain" description="Nucleoporin Nup120/160 beta-propeller" evidence="4">
    <location>
        <begin position="68"/>
        <end position="638"/>
    </location>
</feature>
<dbReference type="Pfam" id="PF11715">
    <property type="entry name" value="Beta-prop_Nup120_160"/>
    <property type="match status" value="1"/>
</dbReference>
<dbReference type="GO" id="GO:0017056">
    <property type="term" value="F:structural constituent of nuclear pore"/>
    <property type="evidence" value="ECO:0007669"/>
    <property type="project" value="TreeGrafter"/>
</dbReference>
<organism evidence="7 8">
    <name type="scientific">Puccinia sorghi</name>
    <dbReference type="NCBI Taxonomy" id="27349"/>
    <lineage>
        <taxon>Eukaryota</taxon>
        <taxon>Fungi</taxon>
        <taxon>Dikarya</taxon>
        <taxon>Basidiomycota</taxon>
        <taxon>Pucciniomycotina</taxon>
        <taxon>Pucciniomycetes</taxon>
        <taxon>Pucciniales</taxon>
        <taxon>Pucciniaceae</taxon>
        <taxon>Puccinia</taxon>
    </lineage>
</organism>
<feature type="domain" description="NUP160 middle TPR" evidence="6">
    <location>
        <begin position="1001"/>
        <end position="1251"/>
    </location>
</feature>
<evidence type="ECO:0008006" key="9">
    <source>
        <dbReference type="Google" id="ProtNLM"/>
    </source>
</evidence>
<dbReference type="PANTHER" id="PTHR21286:SF0">
    <property type="entry name" value="NUCLEAR PORE COMPLEX PROTEIN NUP160"/>
    <property type="match status" value="1"/>
</dbReference>
<proteinExistence type="predicted"/>
<dbReference type="OrthoDB" id="67716at2759"/>
<evidence type="ECO:0000256" key="2">
    <source>
        <dbReference type="ARBA" id="ARBA00022448"/>
    </source>
</evidence>
<gene>
    <name evidence="7" type="ORF">VP01_1092g1</name>
</gene>
<evidence type="ECO:0000259" key="5">
    <source>
        <dbReference type="Pfam" id="PF23347"/>
    </source>
</evidence>
<evidence type="ECO:0000313" key="7">
    <source>
        <dbReference type="EMBL" id="KNZ63852.1"/>
    </source>
</evidence>
<comment type="caution">
    <text evidence="7">The sequence shown here is derived from an EMBL/GenBank/DDBJ whole genome shotgun (WGS) entry which is preliminary data.</text>
</comment>
<sequence>MELTTTTTSLDSLRPTFEQPIEYQIPSNIINNDNQNNQLINSAASNTLQPNHASQSVSFFPPAPTTGFIKASVINNGLTLELRWISTTKSTNENNPLLALDHNASHQPIHFHFQSRIIPNPFITISNDQEENEQHLDQDELLQDLQQEEEQQNNLLIILILTENYTLYRLKFRYPRLFHSELFEEDWLTDYEVEEILNRQVIISHGIDSNNLIISSSDGTLTHLSWGKLVGINDEYGWKTSNLSLNRSSLWNFLPASWSSSSAILSSTATASASSKTISSSAHEWVATPSSTISAASHVTAGATGEDAWLFTISRDRKLKAWSLTTGLCLKELTLDHQHSLTSSSSQTIPSKNNSNNSLLPAAPRTLARFIYSDQGDDPSYEGFLIIFVPSPVSPSFLTYGLSLTGENHFRDLVLLEERQCDWNRASRLKMGELRDFQISKVDISISFTTSPSQQRPWGLWAVWDDNMGGEGILQYAVLHETRNWQESPPIAQWVTIQPPDRKAPWNSSYFDDLLANDPSSSVTEVFIDHLFRPGHFSFSDLEYALETYESNLQTDLQPDDNTLYETLEEKICALVGSNVKLEISNQTGAPMIDGYHRKLRIEWLKFATMCAESRASSLWPIELAVDADRQQVFVNGRRSITTPVLIDTASLLSQLVQSVHDGQTLPLLNQQVTGIDQFHPLLCNLNNRLDLVSLASAIDCLITGLSHGQVIKPMEDDLAQAVRRPIKFSIVDFADELFTRRLEPFTTGTLDAQISEKLRRIDGLELACQMLWNILSTSELVRPGPDQGGDGDSVTILSQMFLSDYLVNALEKRFELTRNTLIFLIYIYSQETSAELFTDFASLTSQYLITFHQSSMSRWLCRQSSKIPGELAFEVEDKLVDKLRELHVSNHGEIVGHPEGVMITDANSSISTLSSLLLTKFIPDLNARLKLPGSLAEAGSLFLEQVGLFKNLSRLSDKELSAIRLIQTEPKIIQLGHFLLKVGLVSLALELAQVFPDSGCGVEFLKALAYLKSGLIEEAETCFVKAASAIYDENFELDDQSGLLLMLPETARKSLTEYYSHVVTLFDPFGADQSVAKFCQLAIDSHQDSFLETDDGGEDDQQGHQELVLNLSVKLFKAYLRLGLWDDAYQALVSIPSPESQNDCLRSLVSNMCEANQVDQLLRFSWLGLQTEFEKTISFRARNSDPLAPPNYFAILYAYHMNRADYRSAAISMYQHGRRIGDIAIKGGAFQYLMTQQCQSYLAAINALSLVPEKHAWIPMACSNLPGPPSYDPDAPTDNNKPTDVVRRRKRVTYYVPEEEFLGGTRDVEVLKVGDIREEYMLVLTRLELANEMPQLSQAGARTTSAGHLDGPTMVPMVLNQGRVMEALEKARVLGTDVVPLFVRLTESCCRLTVEGGAGNVSDGQWVIADPLAANWDADLVSKAWRLLQLHLQLVFPINAAGSLGINGWRTREAVLESICNFSRQIKIPVWLLDLFLRHKPHRLLRIFFKFDLLSDAFSVAFHILDEAKRSSANTRGLTGTTAAAGTTIPFSDLDQLLALSSDDLLGPSITNNNNDSNHGSASSLSPDRLVELQDHLSDRLVALFPAHAVSHNVDRELAAR</sequence>
<dbReference type="PANTHER" id="PTHR21286">
    <property type="entry name" value="NUCLEAR PORE COMPLEX PROTEIN NUP160"/>
    <property type="match status" value="1"/>
</dbReference>
<keyword evidence="2" id="KW-0813">Transport</keyword>
<dbReference type="Pfam" id="PF23347">
    <property type="entry name" value="TPR_Nup160_C"/>
    <property type="match status" value="1"/>
</dbReference>
<protein>
    <recommendedName>
        <fullName evidence="9">Nuclear pore complex protein Nup160</fullName>
    </recommendedName>
</protein>
<feature type="domain" description="NUP160 C-terminal TPR" evidence="5">
    <location>
        <begin position="1315"/>
        <end position="1541"/>
    </location>
</feature>
<evidence type="ECO:0000259" key="4">
    <source>
        <dbReference type="Pfam" id="PF11715"/>
    </source>
</evidence>
<dbReference type="GO" id="GO:0005643">
    <property type="term" value="C:nuclear pore"/>
    <property type="evidence" value="ECO:0007669"/>
    <property type="project" value="TreeGrafter"/>
</dbReference>
<dbReference type="InterPro" id="IPR059141">
    <property type="entry name" value="Beta-prop_Nup120_160"/>
</dbReference>
<dbReference type="InterPro" id="IPR021717">
    <property type="entry name" value="Nucleoporin_Nup160"/>
</dbReference>